<reference evidence="4" key="1">
    <citation type="submission" date="2017-08" db="EMBL/GenBank/DDBJ databases">
        <authorList>
            <person name="Polle J.E."/>
            <person name="Barry K."/>
            <person name="Cushman J."/>
            <person name="Schmutz J."/>
            <person name="Tran D."/>
            <person name="Hathwaick L.T."/>
            <person name="Yim W.C."/>
            <person name="Jenkins J."/>
            <person name="Mckie-Krisberg Z.M."/>
            <person name="Prochnik S."/>
            <person name="Lindquist E."/>
            <person name="Dockter R.B."/>
            <person name="Adam C."/>
            <person name="Molina H."/>
            <person name="Bunkerborg J."/>
            <person name="Jin E."/>
            <person name="Buchheim M."/>
            <person name="Magnuson J."/>
        </authorList>
    </citation>
    <scope>NUCLEOTIDE SEQUENCE</scope>
    <source>
        <strain evidence="4">CCAP 19/18</strain>
    </source>
</reference>
<accession>A0ABQ7GXJ2</accession>
<dbReference type="InterPro" id="IPR052583">
    <property type="entry name" value="ATP-helicase/E3_Ub-Ligase"/>
</dbReference>
<feature type="compositionally biased region" description="Low complexity" evidence="2">
    <location>
        <begin position="257"/>
        <end position="266"/>
    </location>
</feature>
<dbReference type="PROSITE" id="PS51194">
    <property type="entry name" value="HELICASE_CTER"/>
    <property type="match status" value="1"/>
</dbReference>
<dbReference type="PANTHER" id="PTHR45865">
    <property type="entry name" value="E3 UBIQUITIN-PROTEIN LIGASE SHPRH FAMILY MEMBER"/>
    <property type="match status" value="1"/>
</dbReference>
<feature type="domain" description="Helicase C-terminal" evidence="3">
    <location>
        <begin position="33"/>
        <end position="192"/>
    </location>
</feature>
<dbReference type="EMBL" id="MU069546">
    <property type="protein sequence ID" value="KAF5839332.1"/>
    <property type="molecule type" value="Genomic_DNA"/>
</dbReference>
<proteinExistence type="predicted"/>
<organism evidence="4 5">
    <name type="scientific">Dunaliella salina</name>
    <name type="common">Green alga</name>
    <name type="synonym">Protococcus salinus</name>
    <dbReference type="NCBI Taxonomy" id="3046"/>
    <lineage>
        <taxon>Eukaryota</taxon>
        <taxon>Viridiplantae</taxon>
        <taxon>Chlorophyta</taxon>
        <taxon>core chlorophytes</taxon>
        <taxon>Chlorophyceae</taxon>
        <taxon>CS clade</taxon>
        <taxon>Chlamydomonadales</taxon>
        <taxon>Dunaliellaceae</taxon>
        <taxon>Dunaliella</taxon>
    </lineage>
</organism>
<name>A0ABQ7GXJ2_DUNSA</name>
<sequence>MYAYFMHRNTRAQVLLAWHTLQVLGSWMTKIDALLRRLLLLREQAPDEKSLVFSQFPDALKLVGRALSVNGLGHVSLNRTRRRAKGSARDAVARFKNDPDVRVFLLSLQHGAAGLTLCRANHVFMIDVSLDPAIEQQAVARVHRIGQQQPVQSLEKKQQLWQEQQGGLSAGNLVEGEDEEDEQMELADDQVDMQGEEAIIPPYATPPRNSAACAHMDVEGHQATPGTSLLPQNVPNNSQGAPSTPASRRGRSESGRGRAVAGASAEAPALAVIAKQEKMEASEALDLLNALG</sequence>
<dbReference type="CDD" id="cd18793">
    <property type="entry name" value="SF2_C_SNF"/>
    <property type="match status" value="1"/>
</dbReference>
<comment type="caution">
    <text evidence="4">The sequence shown here is derived from an EMBL/GenBank/DDBJ whole genome shotgun (WGS) entry which is preliminary data.</text>
</comment>
<dbReference type="SUPFAM" id="SSF52540">
    <property type="entry name" value="P-loop containing nucleoside triphosphate hydrolases"/>
    <property type="match status" value="1"/>
</dbReference>
<dbReference type="SMART" id="SM00490">
    <property type="entry name" value="HELICc"/>
    <property type="match status" value="1"/>
</dbReference>
<feature type="compositionally biased region" description="Polar residues" evidence="2">
    <location>
        <begin position="224"/>
        <end position="244"/>
    </location>
</feature>
<keyword evidence="5" id="KW-1185">Reference proteome</keyword>
<protein>
    <submittedName>
        <fullName evidence="4">P-loop containing nucleoside triphosphate hydrolase protein</fullName>
    </submittedName>
</protein>
<gene>
    <name evidence="4" type="ORF">DUNSADRAFT_1015</name>
</gene>
<dbReference type="Gene3D" id="3.40.50.300">
    <property type="entry name" value="P-loop containing nucleotide triphosphate hydrolases"/>
    <property type="match status" value="1"/>
</dbReference>
<keyword evidence="1 4" id="KW-0378">Hydrolase</keyword>
<dbReference type="PANTHER" id="PTHR45865:SF1">
    <property type="entry name" value="E3 UBIQUITIN-PROTEIN LIGASE SHPRH"/>
    <property type="match status" value="1"/>
</dbReference>
<evidence type="ECO:0000256" key="2">
    <source>
        <dbReference type="SAM" id="MobiDB-lite"/>
    </source>
</evidence>
<dbReference type="Proteomes" id="UP000815325">
    <property type="component" value="Unassembled WGS sequence"/>
</dbReference>
<dbReference type="InterPro" id="IPR027417">
    <property type="entry name" value="P-loop_NTPase"/>
</dbReference>
<evidence type="ECO:0000256" key="1">
    <source>
        <dbReference type="ARBA" id="ARBA00022801"/>
    </source>
</evidence>
<evidence type="ECO:0000313" key="5">
    <source>
        <dbReference type="Proteomes" id="UP000815325"/>
    </source>
</evidence>
<dbReference type="InterPro" id="IPR049730">
    <property type="entry name" value="SNF2/RAD54-like_C"/>
</dbReference>
<dbReference type="GO" id="GO:0016787">
    <property type="term" value="F:hydrolase activity"/>
    <property type="evidence" value="ECO:0007669"/>
    <property type="project" value="UniProtKB-KW"/>
</dbReference>
<feature type="region of interest" description="Disordered" evidence="2">
    <location>
        <begin position="220"/>
        <end position="266"/>
    </location>
</feature>
<dbReference type="Pfam" id="PF00271">
    <property type="entry name" value="Helicase_C"/>
    <property type="match status" value="1"/>
</dbReference>
<evidence type="ECO:0000313" key="4">
    <source>
        <dbReference type="EMBL" id="KAF5839332.1"/>
    </source>
</evidence>
<evidence type="ECO:0000259" key="3">
    <source>
        <dbReference type="PROSITE" id="PS51194"/>
    </source>
</evidence>
<dbReference type="InterPro" id="IPR001650">
    <property type="entry name" value="Helicase_C-like"/>
</dbReference>